<evidence type="ECO:0000313" key="1">
    <source>
        <dbReference type="EMBL" id="KAK9238218.1"/>
    </source>
</evidence>
<evidence type="ECO:0000313" key="2">
    <source>
        <dbReference type="Proteomes" id="UP001433508"/>
    </source>
</evidence>
<gene>
    <name evidence="1" type="ORF">V1525DRAFT_401873</name>
</gene>
<comment type="caution">
    <text evidence="1">The sequence shown here is derived from an EMBL/GenBank/DDBJ whole genome shotgun (WGS) entry which is preliminary data.</text>
</comment>
<protein>
    <submittedName>
        <fullName evidence="1">Uncharacterized protein</fullName>
    </submittedName>
</protein>
<sequence>MLSLDTRRELALALTAILKRSNIATAAQSLSSSFHRHFSCSRNWRQKKIFDLQVYVSRSRSPYWNLSYEDYLFKKFPVYTSYSSSSTQVPKKILFLYTNHRSVIIGRNQNPWRETNVEFLRRHNVPLIRRRSGGGTVFHDDGNVNYSVMMPGNMFDRDEHAQLLCTALNPVFNQRGEETSLSVNERHDIVDQNGRKVSGSAYKLQRGKAYHHGTMLLNSRLDLLSNLLHHSVDGGLEVVEGPGVPSIRSAVSNIGISNETFTDAVILAFKREYTAGSENAVKVMYVDEGSMTKEEAPEINKSIEELQSWEWTFGSTPKFVHRFLLQDSTPAVSFTVKEGTILDLESDLPEFTAIKDRIIGTPYRGPEVASIINSKLWKERLIRSI</sequence>
<dbReference type="EMBL" id="MU971359">
    <property type="protein sequence ID" value="KAK9238218.1"/>
    <property type="molecule type" value="Genomic_DNA"/>
</dbReference>
<keyword evidence="2" id="KW-1185">Reference proteome</keyword>
<reference evidence="2" key="1">
    <citation type="journal article" date="2024" name="Front. Bioeng. Biotechnol.">
        <title>Genome-scale model development and genomic sequencing of the oleaginous clade Lipomyces.</title>
        <authorList>
            <person name="Czajka J.J."/>
            <person name="Han Y."/>
            <person name="Kim J."/>
            <person name="Mondo S.J."/>
            <person name="Hofstad B.A."/>
            <person name="Robles A."/>
            <person name="Haridas S."/>
            <person name="Riley R."/>
            <person name="LaButti K."/>
            <person name="Pangilinan J."/>
            <person name="Andreopoulos W."/>
            <person name="Lipzen A."/>
            <person name="Yan J."/>
            <person name="Wang M."/>
            <person name="Ng V."/>
            <person name="Grigoriev I.V."/>
            <person name="Spatafora J.W."/>
            <person name="Magnuson J.K."/>
            <person name="Baker S.E."/>
            <person name="Pomraning K.R."/>
        </authorList>
    </citation>
    <scope>NUCLEOTIDE SEQUENCE [LARGE SCALE GENOMIC DNA]</scope>
    <source>
        <strain evidence="2">CBS 7786</strain>
    </source>
</reference>
<dbReference type="Proteomes" id="UP001433508">
    <property type="component" value="Unassembled WGS sequence"/>
</dbReference>
<accession>A0ACC3T2V8</accession>
<organism evidence="1 2">
    <name type="scientific">Lipomyces kononenkoae</name>
    <name type="common">Yeast</name>
    <dbReference type="NCBI Taxonomy" id="34357"/>
    <lineage>
        <taxon>Eukaryota</taxon>
        <taxon>Fungi</taxon>
        <taxon>Dikarya</taxon>
        <taxon>Ascomycota</taxon>
        <taxon>Saccharomycotina</taxon>
        <taxon>Lipomycetes</taxon>
        <taxon>Lipomycetales</taxon>
        <taxon>Lipomycetaceae</taxon>
        <taxon>Lipomyces</taxon>
    </lineage>
</organism>
<proteinExistence type="predicted"/>
<name>A0ACC3T2V8_LIPKO</name>